<keyword evidence="4 7" id="KW-1133">Transmembrane helix</keyword>
<sequence>MRVIWSVTVRQLLRGKVSTGFAFLSVLLSAVLLSAVLLGGDSLVHTLNVEYYSEFALVALAAVKLLLCVLLAGTALMIRGGFWLSLERRTRALGQLASVGATPAQLRASVLLEAALLGVVAIPLGMLFAMLGLRVGFFAMNQTQGIQTITNGQGIRLAVQAGRLAAAALWCALALLLAAWGPARRAARLSPMQAMRPQLQCAPKGKGSRTPADAVRLLAKRARQRAPGRYRVLSLGLAVSAALIFMAFTFNQALVRNYDVSHAPFSYRVYLWGDENAQYPAELLQQLAGAVPDRPGTVTELVEKFYGVREERMVNTLQIVLEDEDFERWYGQPLTGEQGVVPVVWAKDASDLSPEELGEETLLWSFAGPQMVVAGASDAPLPNGIRQKGAEDDRFTLVLVTSRSAFEASGISFAQGEVRSYAVYWDADDGRTVTKVVAPVLAGCGLTYEIQDYTPTGQTVLLGSGVRILLTVFCGGFAAVVLLTSAANILSTVSSSMLQRRRELSLLLSAGMSRRQLARMLAWECLGYGVRGILWGFPAGVVLAWLLADRMLGIPLSSALSPAALLTPVVCVGAVSALALLVSLRMLRRFSILEGLAQRD</sequence>
<dbReference type="AlphaFoldDB" id="A0A4R1QM02"/>
<proteinExistence type="inferred from homology"/>
<dbReference type="RefSeq" id="WP_132587399.1">
    <property type="nucleotide sequence ID" value="NZ_SLUM01000020.1"/>
</dbReference>
<gene>
    <name evidence="9" type="ORF">EDD77_12071</name>
</gene>
<dbReference type="GO" id="GO:0022857">
    <property type="term" value="F:transmembrane transporter activity"/>
    <property type="evidence" value="ECO:0007669"/>
    <property type="project" value="TreeGrafter"/>
</dbReference>
<evidence type="ECO:0000313" key="10">
    <source>
        <dbReference type="Proteomes" id="UP000295184"/>
    </source>
</evidence>
<evidence type="ECO:0000256" key="5">
    <source>
        <dbReference type="ARBA" id="ARBA00023136"/>
    </source>
</evidence>
<comment type="caution">
    <text evidence="9">The sequence shown here is derived from an EMBL/GenBank/DDBJ whole genome shotgun (WGS) entry which is preliminary data.</text>
</comment>
<evidence type="ECO:0000256" key="3">
    <source>
        <dbReference type="ARBA" id="ARBA00022692"/>
    </source>
</evidence>
<feature type="transmembrane region" description="Helical" evidence="7">
    <location>
        <begin position="230"/>
        <end position="250"/>
    </location>
</feature>
<feature type="domain" description="ABC3 transporter permease C-terminal" evidence="8">
    <location>
        <begin position="477"/>
        <end position="589"/>
    </location>
</feature>
<dbReference type="Pfam" id="PF02687">
    <property type="entry name" value="FtsX"/>
    <property type="match status" value="2"/>
</dbReference>
<dbReference type="GO" id="GO:0005886">
    <property type="term" value="C:plasma membrane"/>
    <property type="evidence" value="ECO:0007669"/>
    <property type="project" value="UniProtKB-SubCell"/>
</dbReference>
<feature type="transmembrane region" description="Helical" evidence="7">
    <location>
        <begin position="164"/>
        <end position="183"/>
    </location>
</feature>
<name>A0A4R1QM02_9FIRM</name>
<feature type="transmembrane region" description="Helical" evidence="7">
    <location>
        <begin position="468"/>
        <end position="493"/>
    </location>
</feature>
<evidence type="ECO:0000256" key="2">
    <source>
        <dbReference type="ARBA" id="ARBA00022475"/>
    </source>
</evidence>
<dbReference type="InterPro" id="IPR003838">
    <property type="entry name" value="ABC3_permease_C"/>
</dbReference>
<dbReference type="InterPro" id="IPR050250">
    <property type="entry name" value="Macrolide_Exporter_MacB"/>
</dbReference>
<dbReference type="EMBL" id="SLUM01000020">
    <property type="protein sequence ID" value="TCL54739.1"/>
    <property type="molecule type" value="Genomic_DNA"/>
</dbReference>
<comment type="subcellular location">
    <subcellularLocation>
        <location evidence="1">Cell membrane</location>
        <topology evidence="1">Multi-pass membrane protein</topology>
    </subcellularLocation>
</comment>
<keyword evidence="5 7" id="KW-0472">Membrane</keyword>
<reference evidence="9 10" key="1">
    <citation type="submission" date="2019-03" db="EMBL/GenBank/DDBJ databases">
        <title>Genomic Encyclopedia of Type Strains, Phase IV (KMG-IV): sequencing the most valuable type-strain genomes for metagenomic binning, comparative biology and taxonomic classification.</title>
        <authorList>
            <person name="Goeker M."/>
        </authorList>
    </citation>
    <scope>NUCLEOTIDE SEQUENCE [LARGE SCALE GENOMIC DNA]</scope>
    <source>
        <strain evidence="9 10">DSM 100451</strain>
    </source>
</reference>
<accession>A0A4R1QM02</accession>
<feature type="transmembrane region" description="Helical" evidence="7">
    <location>
        <begin position="21"/>
        <end position="40"/>
    </location>
</feature>
<evidence type="ECO:0000313" key="9">
    <source>
        <dbReference type="EMBL" id="TCL54739.1"/>
    </source>
</evidence>
<keyword evidence="3 7" id="KW-0812">Transmembrane</keyword>
<feature type="transmembrane region" description="Helical" evidence="7">
    <location>
        <begin position="521"/>
        <end position="547"/>
    </location>
</feature>
<dbReference type="STRING" id="1650663.GCA_001486665_00001"/>
<organism evidence="9 10">
    <name type="scientific">Allofournierella massiliensis</name>
    <dbReference type="NCBI Taxonomy" id="1650663"/>
    <lineage>
        <taxon>Bacteria</taxon>
        <taxon>Bacillati</taxon>
        <taxon>Bacillota</taxon>
        <taxon>Clostridia</taxon>
        <taxon>Eubacteriales</taxon>
        <taxon>Oscillospiraceae</taxon>
        <taxon>Allofournierella</taxon>
    </lineage>
</organism>
<evidence type="ECO:0000256" key="6">
    <source>
        <dbReference type="ARBA" id="ARBA00038076"/>
    </source>
</evidence>
<dbReference type="Proteomes" id="UP000295184">
    <property type="component" value="Unassembled WGS sequence"/>
</dbReference>
<feature type="domain" description="ABC3 transporter permease C-terminal" evidence="8">
    <location>
        <begin position="66"/>
        <end position="191"/>
    </location>
</feature>
<comment type="similarity">
    <text evidence="6">Belongs to the ABC-4 integral membrane protein family.</text>
</comment>
<dbReference type="PANTHER" id="PTHR30572:SF4">
    <property type="entry name" value="ABC TRANSPORTER PERMEASE YTRF"/>
    <property type="match status" value="1"/>
</dbReference>
<keyword evidence="2" id="KW-1003">Cell membrane</keyword>
<feature type="transmembrane region" description="Helical" evidence="7">
    <location>
        <begin position="110"/>
        <end position="131"/>
    </location>
</feature>
<evidence type="ECO:0000256" key="4">
    <source>
        <dbReference type="ARBA" id="ARBA00022989"/>
    </source>
</evidence>
<feature type="transmembrane region" description="Helical" evidence="7">
    <location>
        <begin position="55"/>
        <end position="78"/>
    </location>
</feature>
<dbReference type="PANTHER" id="PTHR30572">
    <property type="entry name" value="MEMBRANE COMPONENT OF TRANSPORTER-RELATED"/>
    <property type="match status" value="1"/>
</dbReference>
<evidence type="ECO:0000256" key="7">
    <source>
        <dbReference type="SAM" id="Phobius"/>
    </source>
</evidence>
<feature type="transmembrane region" description="Helical" evidence="7">
    <location>
        <begin position="559"/>
        <end position="582"/>
    </location>
</feature>
<protein>
    <submittedName>
        <fullName evidence="9">FtsX-like permease family protein</fullName>
    </submittedName>
</protein>
<evidence type="ECO:0000259" key="8">
    <source>
        <dbReference type="Pfam" id="PF02687"/>
    </source>
</evidence>
<evidence type="ECO:0000256" key="1">
    <source>
        <dbReference type="ARBA" id="ARBA00004651"/>
    </source>
</evidence>